<name>A0A915ALK6_PARUN</name>
<protein>
    <submittedName>
        <fullName evidence="2">Uncharacterized protein</fullName>
    </submittedName>
</protein>
<dbReference type="Proteomes" id="UP000887569">
    <property type="component" value="Unplaced"/>
</dbReference>
<evidence type="ECO:0000313" key="2">
    <source>
        <dbReference type="WBParaSite" id="PgR010_g132_t03"/>
    </source>
</evidence>
<evidence type="ECO:0000313" key="1">
    <source>
        <dbReference type="Proteomes" id="UP000887569"/>
    </source>
</evidence>
<keyword evidence="1" id="KW-1185">Reference proteome</keyword>
<accession>A0A915ALK6</accession>
<dbReference type="AlphaFoldDB" id="A0A915ALK6"/>
<reference evidence="2" key="1">
    <citation type="submission" date="2022-11" db="UniProtKB">
        <authorList>
            <consortium name="WormBaseParasite"/>
        </authorList>
    </citation>
    <scope>IDENTIFICATION</scope>
</reference>
<sequence length="56" mass="6638">MKALNHLLLFSFREIVTHSNGVRSFFNSRNVKHFRLSFIKVLCLTAKDLLSFLDRR</sequence>
<proteinExistence type="predicted"/>
<organism evidence="1 2">
    <name type="scientific">Parascaris univalens</name>
    <name type="common">Nematode worm</name>
    <dbReference type="NCBI Taxonomy" id="6257"/>
    <lineage>
        <taxon>Eukaryota</taxon>
        <taxon>Metazoa</taxon>
        <taxon>Ecdysozoa</taxon>
        <taxon>Nematoda</taxon>
        <taxon>Chromadorea</taxon>
        <taxon>Rhabditida</taxon>
        <taxon>Spirurina</taxon>
        <taxon>Ascaridomorpha</taxon>
        <taxon>Ascaridoidea</taxon>
        <taxon>Ascarididae</taxon>
        <taxon>Parascaris</taxon>
    </lineage>
</organism>
<dbReference type="WBParaSite" id="PgR010_g132_t03">
    <property type="protein sequence ID" value="PgR010_g132_t03"/>
    <property type="gene ID" value="PgR010_g132"/>
</dbReference>